<dbReference type="PANTHER" id="PTHR30097:SF4">
    <property type="entry name" value="SLR6042 PROTEIN"/>
    <property type="match status" value="1"/>
</dbReference>
<dbReference type="GO" id="GO:0015679">
    <property type="term" value="P:plasma membrane copper ion transport"/>
    <property type="evidence" value="ECO:0007669"/>
    <property type="project" value="TreeGrafter"/>
</dbReference>
<dbReference type="NCBIfam" id="TIGR01730">
    <property type="entry name" value="RND_mfp"/>
    <property type="match status" value="1"/>
</dbReference>
<dbReference type="RefSeq" id="WP_109265694.1">
    <property type="nucleotide sequence ID" value="NZ_QEWP01000018.1"/>
</dbReference>
<dbReference type="Pfam" id="PF25973">
    <property type="entry name" value="BSH_CzcB"/>
    <property type="match status" value="1"/>
</dbReference>
<feature type="domain" description="CzcB-like barrel-sandwich hybrid" evidence="4">
    <location>
        <begin position="114"/>
        <end position="259"/>
    </location>
</feature>
<feature type="compositionally biased region" description="Basic and acidic residues" evidence="3">
    <location>
        <begin position="31"/>
        <end position="58"/>
    </location>
</feature>
<gene>
    <name evidence="5" type="ORF">DDZ16_17055</name>
</gene>
<dbReference type="InterPro" id="IPR051909">
    <property type="entry name" value="MFP_Cation_Efflux"/>
</dbReference>
<keyword evidence="2" id="KW-0813">Transport</keyword>
<dbReference type="EMBL" id="QEWP01000018">
    <property type="protein sequence ID" value="PWD98200.1"/>
    <property type="molecule type" value="Genomic_DNA"/>
</dbReference>
<sequence length="474" mass="52433">MMNIQSLSKISGCIVFAGFISMMYSCGGSTHQEHDGHNAPEHLEAGNEEDLHSGHNHEAGSLAAEKEELEENQVLVTHLQMENVGIQTGHPTKEHLSNLVKAFGNVTLPPSYEASVSPFVGGEVTDIGVIEGDYVRKGQVLAFIEHPDILELQRNYLEARNLDKYLKNEYERQSRLLKDSVNAARTVQKAESEYQNNLARLQSLKRELELVNITPSDIRPENLSAGYPILAPISGYVASVMVNTGIHVPGQKEIFHIADNENAHLDLMVFEKDIAAIKSGQNLTFNLANNSLATPLRGVIRMKSSRFDTESRTALVHADIEEMHEGVLPGMAVTAWIQTGGKAVWALPEEAVVQEQGKSYVFRLIEGEEHDHEAHSEENSHEDHSEEHDHEAHAEGHNHDHSEGGHANEEEGNHEEFMIFERIEVTTGLNEGGFVEIELPDNHYYESGFAVENAQALLSEMKKGGAGGHSGHNH</sequence>
<reference evidence="5 6" key="1">
    <citation type="submission" date="2018-05" db="EMBL/GenBank/DDBJ databases">
        <title>Marinilabilia rubrum sp. nov., isolated from saltern sediment.</title>
        <authorList>
            <person name="Zhang R."/>
        </authorList>
    </citation>
    <scope>NUCLEOTIDE SEQUENCE [LARGE SCALE GENOMIC DNA]</scope>
    <source>
        <strain evidence="5 6">WTE16</strain>
    </source>
</reference>
<evidence type="ECO:0000259" key="4">
    <source>
        <dbReference type="Pfam" id="PF25973"/>
    </source>
</evidence>
<dbReference type="SUPFAM" id="SSF111369">
    <property type="entry name" value="HlyD-like secretion proteins"/>
    <property type="match status" value="1"/>
</dbReference>
<evidence type="ECO:0000313" key="5">
    <source>
        <dbReference type="EMBL" id="PWD98200.1"/>
    </source>
</evidence>
<dbReference type="GO" id="GO:0022857">
    <property type="term" value="F:transmembrane transporter activity"/>
    <property type="evidence" value="ECO:0007669"/>
    <property type="project" value="InterPro"/>
</dbReference>
<dbReference type="PANTHER" id="PTHR30097">
    <property type="entry name" value="CATION EFFLUX SYSTEM PROTEIN CUSB"/>
    <property type="match status" value="1"/>
</dbReference>
<dbReference type="Gene3D" id="2.40.30.170">
    <property type="match status" value="1"/>
</dbReference>
<dbReference type="InterPro" id="IPR058647">
    <property type="entry name" value="BSH_CzcB-like"/>
</dbReference>
<comment type="similarity">
    <text evidence="1">Belongs to the membrane fusion protein (MFP) (TC 8.A.1) family.</text>
</comment>
<evidence type="ECO:0000256" key="3">
    <source>
        <dbReference type="SAM" id="MobiDB-lite"/>
    </source>
</evidence>
<feature type="region of interest" description="Disordered" evidence="3">
    <location>
        <begin position="370"/>
        <end position="410"/>
    </location>
</feature>
<evidence type="ECO:0000256" key="1">
    <source>
        <dbReference type="ARBA" id="ARBA00009477"/>
    </source>
</evidence>
<dbReference type="OrthoDB" id="9814657at2"/>
<dbReference type="Gene3D" id="2.40.50.100">
    <property type="match status" value="1"/>
</dbReference>
<dbReference type="InterPro" id="IPR006143">
    <property type="entry name" value="RND_pump_MFP"/>
</dbReference>
<proteinExistence type="inferred from homology"/>
<dbReference type="GO" id="GO:0030313">
    <property type="term" value="C:cell envelope"/>
    <property type="evidence" value="ECO:0007669"/>
    <property type="project" value="TreeGrafter"/>
</dbReference>
<evidence type="ECO:0000256" key="2">
    <source>
        <dbReference type="ARBA" id="ARBA00022448"/>
    </source>
</evidence>
<dbReference type="AlphaFoldDB" id="A0A2U2B555"/>
<name>A0A2U2B555_9BACT</name>
<dbReference type="GO" id="GO:0060003">
    <property type="term" value="P:copper ion export"/>
    <property type="evidence" value="ECO:0007669"/>
    <property type="project" value="TreeGrafter"/>
</dbReference>
<feature type="region of interest" description="Disordered" evidence="3">
    <location>
        <begin position="30"/>
        <end position="58"/>
    </location>
</feature>
<dbReference type="GO" id="GO:0016020">
    <property type="term" value="C:membrane"/>
    <property type="evidence" value="ECO:0007669"/>
    <property type="project" value="InterPro"/>
</dbReference>
<keyword evidence="6" id="KW-1185">Reference proteome</keyword>
<dbReference type="Proteomes" id="UP000244956">
    <property type="component" value="Unassembled WGS sequence"/>
</dbReference>
<evidence type="ECO:0000313" key="6">
    <source>
        <dbReference type="Proteomes" id="UP000244956"/>
    </source>
</evidence>
<comment type="caution">
    <text evidence="5">The sequence shown here is derived from an EMBL/GenBank/DDBJ whole genome shotgun (WGS) entry which is preliminary data.</text>
</comment>
<accession>A0A2U2B555</accession>
<organism evidence="5 6">
    <name type="scientific">Marinilabilia rubra</name>
    <dbReference type="NCBI Taxonomy" id="2162893"/>
    <lineage>
        <taxon>Bacteria</taxon>
        <taxon>Pseudomonadati</taxon>
        <taxon>Bacteroidota</taxon>
        <taxon>Bacteroidia</taxon>
        <taxon>Marinilabiliales</taxon>
        <taxon>Marinilabiliaceae</taxon>
        <taxon>Marinilabilia</taxon>
    </lineage>
</organism>
<protein>
    <submittedName>
        <fullName evidence="5">Efflux RND transporter periplasmic adaptor subunit</fullName>
    </submittedName>
</protein>